<proteinExistence type="predicted"/>
<dbReference type="InterPro" id="IPR002110">
    <property type="entry name" value="Ankyrin_rpt"/>
</dbReference>
<evidence type="ECO:0000313" key="2">
    <source>
        <dbReference type="Proteomes" id="UP001321479"/>
    </source>
</evidence>
<dbReference type="PANTHER" id="PTHR46586">
    <property type="entry name" value="ANKYRIN REPEAT-CONTAINING PROTEIN"/>
    <property type="match status" value="1"/>
</dbReference>
<sequence>MNTTKQLFLLTDNNSEKIIKNLAIGTTVTINPYQDLFIITEAKDLFDVLNKYKFSEYYNVRCVNVPQNKNIFIVNKSNHQKVNTIQLGNQLDLSKLENFEYLTTKGLGMINDKSAIQWACKNGHCNIVEFLLNINPKWIPENDYEWYISMRRRIAIHTASQYNQIHIIDSIIKSRNIDDINTAISNSASGGHLEMVKKLIENYKAPIDVAFNHALFHKHLSIIKYLIEAEKNNNEKFCMIKRTCDCLNITSDIISTMSNTLFMITNRNEFYYDTFLKTGLNILSPHAINGGKKYIVTTAKFISNFFTDGYYLRQVTFPLGNTKLVIEKNNDIYYCNMINLGDRYELSNPKTYEFLNDNGFDLQQRQPKDWADQFVAEISNYESEIINVSDNIIIESVDKHDNKYVINTETDYVIKPINEQSIEHCHEMPKLSMSNLLTNLSKNIPLVHNSTYSSPNIYYDNGIPKLSYNYNIPTIEQSTNHHHNKQLNLSQKVIPNYTTNESAKLLINNEKEKLSKIYFDNLLENYVSTGNIKMLELLVENNLDMANQALTYAVKIGQYEVIEFIITIQEINVNEAMKIAFNNIDCENQNIVYNILKQKNLDLSLCSNLAAYHGNLDIVRDLIIHGQNPVKIFFKAVEGNHFDIIEYISKMRCLNTNDIKIAMTIIKGQIQEIVCSSNEVDVYQQMTIMDFLEEIMLYAT</sequence>
<keyword evidence="2" id="KW-1185">Reference proteome</keyword>
<dbReference type="SUPFAM" id="SSF140860">
    <property type="entry name" value="Pseudo ankyrin repeat-like"/>
    <property type="match status" value="1"/>
</dbReference>
<dbReference type="SMART" id="SM00248">
    <property type="entry name" value="ANK"/>
    <property type="match status" value="6"/>
</dbReference>
<organism evidence="1 2">
    <name type="scientific">Cotonvirus japonicus</name>
    <dbReference type="NCBI Taxonomy" id="2811091"/>
    <lineage>
        <taxon>Viruses</taxon>
        <taxon>Varidnaviria</taxon>
        <taxon>Bamfordvirae</taxon>
        <taxon>Nucleocytoviricota</taxon>
        <taxon>Megaviricetes</taxon>
        <taxon>Imitervirales</taxon>
        <taxon>Mimiviridae</taxon>
        <taxon>Megamimivirinae</taxon>
        <taxon>Cotonvirus</taxon>
        <taxon>Cotonvirus japonicum</taxon>
    </lineage>
</organism>
<dbReference type="Proteomes" id="UP001321479">
    <property type="component" value="Segment"/>
</dbReference>
<dbReference type="RefSeq" id="YP_010842188.1">
    <property type="nucleotide sequence ID" value="NC_079139.1"/>
</dbReference>
<dbReference type="PANTHER" id="PTHR46586:SF3">
    <property type="entry name" value="ANKYRIN REPEAT-CONTAINING PROTEIN"/>
    <property type="match status" value="1"/>
</dbReference>
<dbReference type="Gene3D" id="1.25.40.20">
    <property type="entry name" value="Ankyrin repeat-containing domain"/>
    <property type="match status" value="2"/>
</dbReference>
<protein>
    <submittedName>
        <fullName evidence="1">Ankyrin repeat protein</fullName>
    </submittedName>
</protein>
<dbReference type="GeneID" id="80558785"/>
<accession>A0ABM7NTT3</accession>
<reference evidence="1 2" key="1">
    <citation type="submission" date="2021-02" db="EMBL/GenBank/DDBJ databases">
        <title>Cotonvirus japonicus, which uses Golgi apparatus of host cells for its virion factory, phylogenetically links tailed tupanvirus and icosahedral mimivirus.</title>
        <authorList>
            <person name="Takahashi H."/>
            <person name="Fukaya S."/>
            <person name="Song C."/>
            <person name="Murata K."/>
            <person name="Takemura M."/>
        </authorList>
    </citation>
    <scope>NUCLEOTIDE SEQUENCE [LARGE SCALE GENOMIC DNA]</scope>
</reference>
<dbReference type="SUPFAM" id="SSF48403">
    <property type="entry name" value="Ankyrin repeat"/>
    <property type="match status" value="1"/>
</dbReference>
<name>A0ABM7NTT3_9VIRU</name>
<dbReference type="InterPro" id="IPR036770">
    <property type="entry name" value="Ankyrin_rpt-contain_sf"/>
</dbReference>
<dbReference type="InterPro" id="IPR052050">
    <property type="entry name" value="SecEffector_AnkRepeat"/>
</dbReference>
<evidence type="ECO:0000313" key="1">
    <source>
        <dbReference type="EMBL" id="BCS83580.1"/>
    </source>
</evidence>
<dbReference type="EMBL" id="AP024483">
    <property type="protein sequence ID" value="BCS83580.1"/>
    <property type="molecule type" value="Genomic_DNA"/>
</dbReference>